<dbReference type="EMBL" id="JACHHJ010000004">
    <property type="protein sequence ID" value="MBB6450878.1"/>
    <property type="molecule type" value="Genomic_DNA"/>
</dbReference>
<dbReference type="Pfam" id="PF13193">
    <property type="entry name" value="AMP-binding_C"/>
    <property type="match status" value="1"/>
</dbReference>
<dbReference type="GO" id="GO:0004467">
    <property type="term" value="F:long-chain fatty acid-CoA ligase activity"/>
    <property type="evidence" value="ECO:0007669"/>
    <property type="project" value="UniProtKB-EC"/>
</dbReference>
<dbReference type="InterPro" id="IPR025110">
    <property type="entry name" value="AMP-bd_C"/>
</dbReference>
<dbReference type="EC" id="6.2.1.3" evidence="5"/>
<comment type="caution">
    <text evidence="5">The sequence shown here is derived from an EMBL/GenBank/DDBJ whole genome shotgun (WGS) entry which is preliminary data.</text>
</comment>
<evidence type="ECO:0000259" key="3">
    <source>
        <dbReference type="Pfam" id="PF00501"/>
    </source>
</evidence>
<evidence type="ECO:0000313" key="6">
    <source>
        <dbReference type="Proteomes" id="UP000568839"/>
    </source>
</evidence>
<dbReference type="FunFam" id="3.30.300.30:FF:000008">
    <property type="entry name" value="2,3-dihydroxybenzoate-AMP ligase"/>
    <property type="match status" value="1"/>
</dbReference>
<dbReference type="InterPro" id="IPR000873">
    <property type="entry name" value="AMP-dep_synth/lig_dom"/>
</dbReference>
<sequence>MTEKAFVYEDIEIPEMSLTEMLDESIRHHRDKTAMTFGELVYTYEEMDERIDRVARGLSQRGVKKGDRVALMLPNCPQYPVSYFAILRLGASVVQVNPMYKPPELLHVLNDSGVSAMVILDSLQPLLDAVRSNTQVESVVDVSLTEPSSFDELLMEEGVSAPRVDIDPKEDVAVIQYTGGTTGRSKGAMLTHYNLVANTLQSAATQSDKTNRGNERVLTIAPLFHVYGMTSAMNLTFYLGGNVILVPKFEVENVASIIERLKPTSFPGVPTMYMALMEYYQEKNFDTSSLNVLTSGSAPLPVEVMNQFHSITGASIAEGYGLSEASPVTHRNPVTGLQKRGSIGVTLPNTEARIVDIATGENTMPTGDVGELIIRGPQIMKGYYGMPEETEQTLRNGWLYTGDLANVDEDGYFYIVGRKKEMILASGFNVYPIEVEGVLYRHPSVQEAAVIGVPDSYRGENVKAVIVKREDSNTTEDEVIEFCQENLSSYKVPKLIYFVEELPKSAVGKILKRELVEEEQRLK</sequence>
<keyword evidence="6" id="KW-1185">Reference proteome</keyword>
<dbReference type="SUPFAM" id="SSF56801">
    <property type="entry name" value="Acetyl-CoA synthetase-like"/>
    <property type="match status" value="1"/>
</dbReference>
<dbReference type="CDD" id="cd05936">
    <property type="entry name" value="FC-FACS_FadD_like"/>
    <property type="match status" value="1"/>
</dbReference>
<dbReference type="Gene3D" id="3.30.300.30">
    <property type="match status" value="1"/>
</dbReference>
<dbReference type="InterPro" id="IPR020845">
    <property type="entry name" value="AMP-binding_CS"/>
</dbReference>
<reference evidence="5 6" key="1">
    <citation type="submission" date="2020-08" db="EMBL/GenBank/DDBJ databases">
        <title>Genomic Encyclopedia of Type Strains, Phase IV (KMG-IV): sequencing the most valuable type-strain genomes for metagenomic binning, comparative biology and taxonomic classification.</title>
        <authorList>
            <person name="Goeker M."/>
        </authorList>
    </citation>
    <scope>NUCLEOTIDE SEQUENCE [LARGE SCALE GENOMIC DNA]</scope>
    <source>
        <strain evidence="5 6">DSM 21769</strain>
    </source>
</reference>
<dbReference type="PANTHER" id="PTHR43767">
    <property type="entry name" value="LONG-CHAIN-FATTY-ACID--COA LIGASE"/>
    <property type="match status" value="1"/>
</dbReference>
<name>A0A841Q2N0_9BACL</name>
<protein>
    <submittedName>
        <fullName evidence="5">Long-chain acyl-CoA synthetase</fullName>
        <ecNumber evidence="5">6.2.1.3</ecNumber>
    </submittedName>
</protein>
<dbReference type="PANTHER" id="PTHR43767:SF12">
    <property type="entry name" value="AMP-DEPENDENT SYNTHETASE AND LIGASE"/>
    <property type="match status" value="1"/>
</dbReference>
<dbReference type="InterPro" id="IPR045851">
    <property type="entry name" value="AMP-bd_C_sf"/>
</dbReference>
<dbReference type="FunFam" id="3.40.50.12780:FF:000003">
    <property type="entry name" value="Long-chain-fatty-acid--CoA ligase FadD"/>
    <property type="match status" value="1"/>
</dbReference>
<dbReference type="AlphaFoldDB" id="A0A841Q2N0"/>
<dbReference type="Gene3D" id="3.40.50.12780">
    <property type="entry name" value="N-terminal domain of ligase-like"/>
    <property type="match status" value="1"/>
</dbReference>
<evidence type="ECO:0000259" key="4">
    <source>
        <dbReference type="Pfam" id="PF13193"/>
    </source>
</evidence>
<proteinExistence type="inferred from homology"/>
<accession>A0A841Q2N0</accession>
<dbReference type="NCBIfam" id="NF004837">
    <property type="entry name" value="PRK06187.1"/>
    <property type="match status" value="1"/>
</dbReference>
<dbReference type="InterPro" id="IPR042099">
    <property type="entry name" value="ANL_N_sf"/>
</dbReference>
<dbReference type="Pfam" id="PF00501">
    <property type="entry name" value="AMP-binding"/>
    <property type="match status" value="1"/>
</dbReference>
<dbReference type="Proteomes" id="UP000568839">
    <property type="component" value="Unassembled WGS sequence"/>
</dbReference>
<evidence type="ECO:0000313" key="5">
    <source>
        <dbReference type="EMBL" id="MBB6450878.1"/>
    </source>
</evidence>
<keyword evidence="2 5" id="KW-0436">Ligase</keyword>
<feature type="domain" description="AMP-binding enzyme C-terminal" evidence="4">
    <location>
        <begin position="434"/>
        <end position="509"/>
    </location>
</feature>
<dbReference type="RefSeq" id="WP_184404943.1">
    <property type="nucleotide sequence ID" value="NZ_JACHHJ010000004.1"/>
</dbReference>
<dbReference type="PROSITE" id="PS00455">
    <property type="entry name" value="AMP_BINDING"/>
    <property type="match status" value="1"/>
</dbReference>
<comment type="similarity">
    <text evidence="1">Belongs to the ATP-dependent AMP-binding enzyme family.</text>
</comment>
<organism evidence="5 6">
    <name type="scientific">Geomicrobium halophilum</name>
    <dbReference type="NCBI Taxonomy" id="549000"/>
    <lineage>
        <taxon>Bacteria</taxon>
        <taxon>Bacillati</taxon>
        <taxon>Bacillota</taxon>
        <taxon>Bacilli</taxon>
        <taxon>Bacillales</taxon>
        <taxon>Geomicrobium</taxon>
    </lineage>
</organism>
<feature type="domain" description="AMP-dependent synthetase/ligase" evidence="3">
    <location>
        <begin position="23"/>
        <end position="384"/>
    </location>
</feature>
<dbReference type="InterPro" id="IPR050237">
    <property type="entry name" value="ATP-dep_AMP-bd_enzyme"/>
</dbReference>
<evidence type="ECO:0000256" key="2">
    <source>
        <dbReference type="ARBA" id="ARBA00022598"/>
    </source>
</evidence>
<evidence type="ECO:0000256" key="1">
    <source>
        <dbReference type="ARBA" id="ARBA00006432"/>
    </source>
</evidence>
<gene>
    <name evidence="5" type="ORF">HNR44_002868</name>
</gene>